<dbReference type="AlphaFoldDB" id="A0A9R1CSP3"/>
<comment type="caution">
    <text evidence="1">The sequence shown here is derived from an EMBL/GenBank/DDBJ whole genome shotgun (WGS) entry which is preliminary data.</text>
</comment>
<evidence type="ECO:0000313" key="2">
    <source>
        <dbReference type="Proteomes" id="UP001139494"/>
    </source>
</evidence>
<keyword evidence="2" id="KW-1185">Reference proteome</keyword>
<name>A0A9R1CSP3_9EURY</name>
<gene>
    <name evidence="1" type="ORF">KM295_14305</name>
</gene>
<dbReference type="Proteomes" id="UP001139494">
    <property type="component" value="Unassembled WGS sequence"/>
</dbReference>
<evidence type="ECO:0000313" key="1">
    <source>
        <dbReference type="EMBL" id="MCQ4334628.1"/>
    </source>
</evidence>
<accession>A0A9R1CSP3</accession>
<reference evidence="1" key="1">
    <citation type="journal article" date="2023" name="Front. Microbiol.">
        <title>Genomic-based phylogenetic and metabolic analyses of the genus Natronomonas, and description of Natronomonas aquatica sp. nov.</title>
        <authorList>
            <person name="Garcia-Roldan A."/>
            <person name="Duran-Viseras A."/>
            <person name="de la Haba R.R."/>
            <person name="Corral P."/>
            <person name="Sanchez-Porro C."/>
            <person name="Ventosa A."/>
        </authorList>
    </citation>
    <scope>NUCLEOTIDE SEQUENCE</scope>
    <source>
        <strain evidence="1">F2-12</strain>
    </source>
</reference>
<sequence>MSGNDLSHLAPERRQQCVFLAKKWQIPRGEALILLESAADTRPPAEGEYAN</sequence>
<dbReference type="EMBL" id="JAHLKM010000030">
    <property type="protein sequence ID" value="MCQ4334628.1"/>
    <property type="molecule type" value="Genomic_DNA"/>
</dbReference>
<protein>
    <submittedName>
        <fullName evidence="1">Uncharacterized protein</fullName>
    </submittedName>
</protein>
<proteinExistence type="predicted"/>
<dbReference type="RefSeq" id="WP_256030692.1">
    <property type="nucleotide sequence ID" value="NZ_JAHLKM010000030.1"/>
</dbReference>
<organism evidence="1 2">
    <name type="scientific">Natronomonas aquatica</name>
    <dbReference type="NCBI Taxonomy" id="2841590"/>
    <lineage>
        <taxon>Archaea</taxon>
        <taxon>Methanobacteriati</taxon>
        <taxon>Methanobacteriota</taxon>
        <taxon>Stenosarchaea group</taxon>
        <taxon>Halobacteria</taxon>
        <taxon>Halobacteriales</taxon>
        <taxon>Natronomonadaceae</taxon>
        <taxon>Natronomonas</taxon>
    </lineage>
</organism>